<organism evidence="10 11">
    <name type="scientific">Xylanibacter ruminicola</name>
    <name type="common">Prevotella ruminicola</name>
    <dbReference type="NCBI Taxonomy" id="839"/>
    <lineage>
        <taxon>Bacteria</taxon>
        <taxon>Pseudomonadati</taxon>
        <taxon>Bacteroidota</taxon>
        <taxon>Bacteroidia</taxon>
        <taxon>Bacteroidales</taxon>
        <taxon>Prevotellaceae</taxon>
        <taxon>Xylanibacter</taxon>
    </lineage>
</organism>
<keyword evidence="7" id="KW-0175">Coiled coil</keyword>
<evidence type="ECO:0000256" key="3">
    <source>
        <dbReference type="ARBA" id="ARBA00022553"/>
    </source>
</evidence>
<evidence type="ECO:0000256" key="7">
    <source>
        <dbReference type="SAM" id="Coils"/>
    </source>
</evidence>
<evidence type="ECO:0000256" key="4">
    <source>
        <dbReference type="ARBA" id="ARBA00022679"/>
    </source>
</evidence>
<dbReference type="InterPro" id="IPR003660">
    <property type="entry name" value="HAMP_dom"/>
</dbReference>
<keyword evidence="3" id="KW-0597">Phosphoprotein</keyword>
<dbReference type="CDD" id="cd06225">
    <property type="entry name" value="HAMP"/>
    <property type="match status" value="1"/>
</dbReference>
<dbReference type="GO" id="GO:0004673">
    <property type="term" value="F:protein histidine kinase activity"/>
    <property type="evidence" value="ECO:0007669"/>
    <property type="project" value="UniProtKB-EC"/>
</dbReference>
<keyword evidence="8" id="KW-0472">Membrane</keyword>
<dbReference type="Proteomes" id="UP000236735">
    <property type="component" value="Unassembled WGS sequence"/>
</dbReference>
<evidence type="ECO:0000313" key="11">
    <source>
        <dbReference type="Proteomes" id="UP000236735"/>
    </source>
</evidence>
<keyword evidence="5" id="KW-0418">Kinase</keyword>
<keyword evidence="8" id="KW-0812">Transmembrane</keyword>
<feature type="coiled-coil region" evidence="7">
    <location>
        <begin position="234"/>
        <end position="275"/>
    </location>
</feature>
<evidence type="ECO:0000256" key="1">
    <source>
        <dbReference type="ARBA" id="ARBA00000085"/>
    </source>
</evidence>
<dbReference type="Gene3D" id="1.10.287.130">
    <property type="match status" value="1"/>
</dbReference>
<dbReference type="GO" id="GO:0016020">
    <property type="term" value="C:membrane"/>
    <property type="evidence" value="ECO:0007669"/>
    <property type="project" value="InterPro"/>
</dbReference>
<dbReference type="PANTHER" id="PTHR45436:SF5">
    <property type="entry name" value="SENSOR HISTIDINE KINASE TRCS"/>
    <property type="match status" value="1"/>
</dbReference>
<gene>
    <name evidence="10" type="ORF">SAMN05216354_0315</name>
</gene>
<proteinExistence type="predicted"/>
<dbReference type="InterPro" id="IPR050428">
    <property type="entry name" value="TCS_sensor_his_kinase"/>
</dbReference>
<dbReference type="PANTHER" id="PTHR45436">
    <property type="entry name" value="SENSOR HISTIDINE KINASE YKOH"/>
    <property type="match status" value="1"/>
</dbReference>
<comment type="catalytic activity">
    <reaction evidence="1">
        <text>ATP + protein L-histidine = ADP + protein N-phospho-L-histidine.</text>
        <dbReference type="EC" id="2.7.13.3"/>
    </reaction>
</comment>
<dbReference type="SUPFAM" id="SSF158472">
    <property type="entry name" value="HAMP domain-like"/>
    <property type="match status" value="1"/>
</dbReference>
<evidence type="ECO:0000256" key="6">
    <source>
        <dbReference type="ARBA" id="ARBA00023012"/>
    </source>
</evidence>
<feature type="transmembrane region" description="Helical" evidence="8">
    <location>
        <begin position="15"/>
        <end position="35"/>
    </location>
</feature>
<evidence type="ECO:0000256" key="2">
    <source>
        <dbReference type="ARBA" id="ARBA00012438"/>
    </source>
</evidence>
<dbReference type="EC" id="2.7.13.3" evidence="2"/>
<dbReference type="PROSITE" id="PS50885">
    <property type="entry name" value="HAMP"/>
    <property type="match status" value="1"/>
</dbReference>
<dbReference type="SMART" id="SM00304">
    <property type="entry name" value="HAMP"/>
    <property type="match status" value="1"/>
</dbReference>
<dbReference type="Gene3D" id="3.30.450.20">
    <property type="entry name" value="PAS domain"/>
    <property type="match status" value="1"/>
</dbReference>
<accession>A0A1H5RV43</accession>
<keyword evidence="6" id="KW-0902">Two-component regulatory system</keyword>
<dbReference type="Pfam" id="PF00672">
    <property type="entry name" value="HAMP"/>
    <property type="match status" value="1"/>
</dbReference>
<keyword evidence="8" id="KW-1133">Transmembrane helix</keyword>
<keyword evidence="4" id="KW-0808">Transferase</keyword>
<evidence type="ECO:0000259" key="9">
    <source>
        <dbReference type="PROSITE" id="PS50885"/>
    </source>
</evidence>
<feature type="domain" description="HAMP" evidence="9">
    <location>
        <begin position="193"/>
        <end position="246"/>
    </location>
</feature>
<evidence type="ECO:0000256" key="5">
    <source>
        <dbReference type="ARBA" id="ARBA00022777"/>
    </source>
</evidence>
<evidence type="ECO:0000313" key="10">
    <source>
        <dbReference type="EMBL" id="SEF41477.1"/>
    </source>
</evidence>
<feature type="transmembrane region" description="Helical" evidence="8">
    <location>
        <begin position="171"/>
        <end position="197"/>
    </location>
</feature>
<evidence type="ECO:0000256" key="8">
    <source>
        <dbReference type="SAM" id="Phobius"/>
    </source>
</evidence>
<dbReference type="AlphaFoldDB" id="A0A1H5RV43"/>
<dbReference type="Gene3D" id="1.10.8.500">
    <property type="entry name" value="HAMP domain in histidine kinase"/>
    <property type="match status" value="1"/>
</dbReference>
<sequence length="340" mass="38614">MLMFQRIRKSFTNQLTLWVSVFVVGIIVVVLFLLARFSQGVILDESVETTLQVLENTALRIDNTLRLMEIKARMDKQTLKVDRATIERLIEENGILMKLRQTLPNVKLDAKESSAILQAVVAATEKGGYTEIEINGEESYVFYYPLQGGTYGLVAECPAEDFYGRFTRMQWFLLLSGVIGVLLLLAILYVVVGLHLLPLHRLADCAQNIADGDLDTPIPETRFVDESGRLQTSLSRMQRSLKAYMDEMQQKQTELSEHHAELQTAYSEAQALEERKAQFMYNMTEQMAAPVNVLCKSTDSICRNYSRLTKAEMARRQMDIMQASDTITRLLDQLIIPTAL</sequence>
<dbReference type="EMBL" id="FNUV01000001">
    <property type="protein sequence ID" value="SEF41477.1"/>
    <property type="molecule type" value="Genomic_DNA"/>
</dbReference>
<dbReference type="GO" id="GO:0000160">
    <property type="term" value="P:phosphorelay signal transduction system"/>
    <property type="evidence" value="ECO:0007669"/>
    <property type="project" value="UniProtKB-KW"/>
</dbReference>
<name>A0A1H5RV43_XYLRU</name>
<reference evidence="10 11" key="1">
    <citation type="submission" date="2016-10" db="EMBL/GenBank/DDBJ databases">
        <authorList>
            <person name="de Groot N.N."/>
        </authorList>
    </citation>
    <scope>NUCLEOTIDE SEQUENCE [LARGE SCALE GENOMIC DNA]</scope>
    <source>
        <strain evidence="10 11">AR32</strain>
    </source>
</reference>
<protein>
    <recommendedName>
        <fullName evidence="2">histidine kinase</fullName>
        <ecNumber evidence="2">2.7.13.3</ecNumber>
    </recommendedName>
</protein>